<organism evidence="5 6">
    <name type="scientific">Oryza meyeriana var. granulata</name>
    <dbReference type="NCBI Taxonomy" id="110450"/>
    <lineage>
        <taxon>Eukaryota</taxon>
        <taxon>Viridiplantae</taxon>
        <taxon>Streptophyta</taxon>
        <taxon>Embryophyta</taxon>
        <taxon>Tracheophyta</taxon>
        <taxon>Spermatophyta</taxon>
        <taxon>Magnoliopsida</taxon>
        <taxon>Liliopsida</taxon>
        <taxon>Poales</taxon>
        <taxon>Poaceae</taxon>
        <taxon>BOP clade</taxon>
        <taxon>Oryzoideae</taxon>
        <taxon>Oryzeae</taxon>
        <taxon>Oryzinae</taxon>
        <taxon>Oryza</taxon>
        <taxon>Oryza meyeriana</taxon>
    </lineage>
</organism>
<dbReference type="Pfam" id="PF17942">
    <property type="entry name" value="Morc6_S5"/>
    <property type="match status" value="1"/>
</dbReference>
<dbReference type="PANTHER" id="PTHR23336:SF73">
    <property type="entry name" value="PROTEIN MICRORCHIDIA 6"/>
    <property type="match status" value="1"/>
</dbReference>
<feature type="region of interest" description="Disordered" evidence="3">
    <location>
        <begin position="66"/>
        <end position="94"/>
    </location>
</feature>
<dbReference type="AlphaFoldDB" id="A0A6G1CA91"/>
<reference evidence="5 6" key="1">
    <citation type="submission" date="2019-11" db="EMBL/GenBank/DDBJ databases">
        <title>Whole genome sequence of Oryza granulata.</title>
        <authorList>
            <person name="Li W."/>
        </authorList>
    </citation>
    <scope>NUCLEOTIDE SEQUENCE [LARGE SCALE GENOMIC DNA]</scope>
    <source>
        <strain evidence="6">cv. Menghai</strain>
        <tissue evidence="5">Leaf</tissue>
    </source>
</reference>
<evidence type="ECO:0000259" key="4">
    <source>
        <dbReference type="Pfam" id="PF17942"/>
    </source>
</evidence>
<sequence length="489" mass="52697">MSMGAEKETKPFFSLITAIPRGLRTGFSACQLTPPTAAATPAAPLDQCGARGAAPGQKQAVAELPEGSGAGAGARSRRPGESPEDTTSARRPSCAAAARRISRRFWSAGQYEAAGGSASQPPPNVRNRMCVHPKFLHSNATSHKWPFGAVAELLDNAVDEIKTGATRIIVDKVVNSCNGSPALLVQVQQFQTTCFFSETTQSIGLLSYTFLAETGQKDVVVPLVDYKYNLLTGEAKPYHRLGADQFFSNLSDILISGAPKPAETSNAAKRMNESHLANQLRYSLRVYASILYLKLPAYFKIILRGQEVRDLYSHLIGYHKVPRAASGSPASRTLVATLSGTTATKSSERITVDPHVSAVPSRPNTCDIPSNAIPIAFAPHLVSAPAGRNAVAMGAPTSTMATGTNLADTRKRKMETLVQMDGPLKRQSKPDLAGENSVGSSNQVCQHMGERELNEFSHLKLENKLLRQECSEFELAERDLLLKVTFFML</sequence>
<dbReference type="InterPro" id="IPR041006">
    <property type="entry name" value="Morc_S5"/>
</dbReference>
<keyword evidence="2" id="KW-0234">DNA repair</keyword>
<feature type="domain" description="Morc S5" evidence="4">
    <location>
        <begin position="282"/>
        <end position="310"/>
    </location>
</feature>
<keyword evidence="1" id="KW-0227">DNA damage</keyword>
<name>A0A6G1CA91_9ORYZ</name>
<dbReference type="Proteomes" id="UP000479710">
    <property type="component" value="Unassembled WGS sequence"/>
</dbReference>
<dbReference type="EMBL" id="SPHZ02000010">
    <property type="protein sequence ID" value="KAF0897119.1"/>
    <property type="molecule type" value="Genomic_DNA"/>
</dbReference>
<dbReference type="PANTHER" id="PTHR23336">
    <property type="entry name" value="ZINC FINGER CW-TYPE COILED-COIL DOMAIN PROTEIN 3"/>
    <property type="match status" value="1"/>
</dbReference>
<dbReference type="GO" id="GO:0005634">
    <property type="term" value="C:nucleus"/>
    <property type="evidence" value="ECO:0007669"/>
    <property type="project" value="TreeGrafter"/>
</dbReference>
<protein>
    <recommendedName>
        <fullName evidence="4">Morc S5 domain-containing protein</fullName>
    </recommendedName>
</protein>
<evidence type="ECO:0000256" key="3">
    <source>
        <dbReference type="SAM" id="MobiDB-lite"/>
    </source>
</evidence>
<evidence type="ECO:0000256" key="2">
    <source>
        <dbReference type="ARBA" id="ARBA00023204"/>
    </source>
</evidence>
<comment type="caution">
    <text evidence="5">The sequence shown here is derived from an EMBL/GenBank/DDBJ whole genome shotgun (WGS) entry which is preliminary data.</text>
</comment>
<evidence type="ECO:0000313" key="6">
    <source>
        <dbReference type="Proteomes" id="UP000479710"/>
    </source>
</evidence>
<dbReference type="OrthoDB" id="757982at2759"/>
<proteinExistence type="predicted"/>
<keyword evidence="6" id="KW-1185">Reference proteome</keyword>
<evidence type="ECO:0000313" key="5">
    <source>
        <dbReference type="EMBL" id="KAF0897119.1"/>
    </source>
</evidence>
<dbReference type="GO" id="GO:0006281">
    <property type="term" value="P:DNA repair"/>
    <property type="evidence" value="ECO:0007669"/>
    <property type="project" value="UniProtKB-KW"/>
</dbReference>
<evidence type="ECO:0000256" key="1">
    <source>
        <dbReference type="ARBA" id="ARBA00022763"/>
    </source>
</evidence>
<dbReference type="InterPro" id="IPR045261">
    <property type="entry name" value="MORC_ATPase"/>
</dbReference>
<gene>
    <name evidence="5" type="ORF">E2562_033670</name>
</gene>
<dbReference type="GO" id="GO:0016887">
    <property type="term" value="F:ATP hydrolysis activity"/>
    <property type="evidence" value="ECO:0007669"/>
    <property type="project" value="InterPro"/>
</dbReference>
<accession>A0A6G1CA91</accession>